<comment type="caution">
    <text evidence="1">The sequence shown here is derived from an EMBL/GenBank/DDBJ whole genome shotgun (WGS) entry which is preliminary data.</text>
</comment>
<dbReference type="Proteomes" id="UP000250321">
    <property type="component" value="Unassembled WGS sequence"/>
</dbReference>
<dbReference type="EMBL" id="PJQY01002975">
    <property type="protein sequence ID" value="PQM41207.1"/>
    <property type="molecule type" value="Genomic_DNA"/>
</dbReference>
<sequence>MCLLEFNWLVISLSLHFALSWRWHLILSGNFDALPELSFSCRLVRATFEESDTLICPFIVKESVSRV</sequence>
<accession>A0A314UUM7</accession>
<reference evidence="1 2" key="1">
    <citation type="submission" date="2018-02" db="EMBL/GenBank/DDBJ databases">
        <title>Draft genome of wild Prunus yedoensis var. nudiflora.</title>
        <authorList>
            <person name="Baek S."/>
            <person name="Kim J.-H."/>
            <person name="Choi K."/>
            <person name="Kim G.-B."/>
            <person name="Cho A."/>
            <person name="Jang H."/>
            <person name="Shin C.-H."/>
            <person name="Yu H.-J."/>
            <person name="Mun J.-H."/>
        </authorList>
    </citation>
    <scope>NUCLEOTIDE SEQUENCE [LARGE SCALE GENOMIC DNA]</scope>
    <source>
        <strain evidence="2">cv. Jeju island</strain>
        <tissue evidence="1">Leaf</tissue>
    </source>
</reference>
<proteinExistence type="predicted"/>
<evidence type="ECO:0000313" key="1">
    <source>
        <dbReference type="EMBL" id="PQM41207.1"/>
    </source>
</evidence>
<evidence type="ECO:0000313" key="2">
    <source>
        <dbReference type="Proteomes" id="UP000250321"/>
    </source>
</evidence>
<keyword evidence="2" id="KW-1185">Reference proteome</keyword>
<name>A0A314UUM7_PRUYE</name>
<gene>
    <name evidence="1" type="ORF">Pyn_13304</name>
</gene>
<dbReference type="AlphaFoldDB" id="A0A314UUM7"/>
<protein>
    <submittedName>
        <fullName evidence="1">Uncharacterized protein</fullName>
    </submittedName>
</protein>
<organism evidence="1 2">
    <name type="scientific">Prunus yedoensis var. nudiflora</name>
    <dbReference type="NCBI Taxonomy" id="2094558"/>
    <lineage>
        <taxon>Eukaryota</taxon>
        <taxon>Viridiplantae</taxon>
        <taxon>Streptophyta</taxon>
        <taxon>Embryophyta</taxon>
        <taxon>Tracheophyta</taxon>
        <taxon>Spermatophyta</taxon>
        <taxon>Magnoliopsida</taxon>
        <taxon>eudicotyledons</taxon>
        <taxon>Gunneridae</taxon>
        <taxon>Pentapetalae</taxon>
        <taxon>rosids</taxon>
        <taxon>fabids</taxon>
        <taxon>Rosales</taxon>
        <taxon>Rosaceae</taxon>
        <taxon>Amygdaloideae</taxon>
        <taxon>Amygdaleae</taxon>
        <taxon>Prunus</taxon>
    </lineage>
</organism>